<evidence type="ECO:0000313" key="2">
    <source>
        <dbReference type="EMBL" id="CAE48493.1"/>
    </source>
</evidence>
<dbReference type="AlphaFoldDB" id="Q7JMK4"/>
<dbReference type="CTD" id="174551"/>
<dbReference type="UCSC" id="C05C10.5a">
    <property type="organism name" value="c. elegans"/>
</dbReference>
<gene>
    <name evidence="2 4" type="ORF">C05C10.5</name>
    <name evidence="2" type="ORF">CELE_C05C10.5</name>
</gene>
<dbReference type="Proteomes" id="UP000001940">
    <property type="component" value="Chromosome II"/>
</dbReference>
<protein>
    <submittedName>
        <fullName evidence="2">USH2A</fullName>
    </submittedName>
</protein>
<dbReference type="ExpressionAtlas" id="Q7JMK4">
    <property type="expression patterns" value="baseline and differential"/>
</dbReference>
<dbReference type="Bgee" id="WBGene00007332">
    <property type="expression patterns" value="Expressed in embryo and 4 other cell types or tissues"/>
</dbReference>
<organism evidence="2 3">
    <name type="scientific">Caenorhabditis elegans</name>
    <dbReference type="NCBI Taxonomy" id="6239"/>
    <lineage>
        <taxon>Eukaryota</taxon>
        <taxon>Metazoa</taxon>
        <taxon>Ecdysozoa</taxon>
        <taxon>Nematoda</taxon>
        <taxon>Chromadorea</taxon>
        <taxon>Rhabditida</taxon>
        <taxon>Rhabditina</taxon>
        <taxon>Rhabditomorpha</taxon>
        <taxon>Rhabditoidea</taxon>
        <taxon>Rhabditidae</taxon>
        <taxon>Peloderinae</taxon>
        <taxon>Caenorhabditis</taxon>
    </lineage>
</organism>
<evidence type="ECO:0000256" key="1">
    <source>
        <dbReference type="SAM" id="MobiDB-lite"/>
    </source>
</evidence>
<evidence type="ECO:0000313" key="4">
    <source>
        <dbReference type="WormBase" id="C05C10.5b"/>
    </source>
</evidence>
<feature type="region of interest" description="Disordered" evidence="1">
    <location>
        <begin position="47"/>
        <end position="129"/>
    </location>
</feature>
<reference evidence="2 3" key="1">
    <citation type="journal article" date="1998" name="Science">
        <title>Genome sequence of the nematode C. elegans: a platform for investigating biology.</title>
        <authorList>
            <consortium name="The C. elegans sequencing consortium"/>
            <person name="Sulson J.E."/>
            <person name="Waterston R."/>
        </authorList>
    </citation>
    <scope>NUCLEOTIDE SEQUENCE [LARGE SCALE GENOMIC DNA]</scope>
    <source>
        <strain evidence="2 3">Bristol N2</strain>
    </source>
</reference>
<dbReference type="OrthoDB" id="5796896at2759"/>
<keyword evidence="3" id="KW-1185">Reference proteome</keyword>
<dbReference type="GeneID" id="174551"/>
<dbReference type="RefSeq" id="NP_001021919.1">
    <property type="nucleotide sequence ID" value="NM_001026748.7"/>
</dbReference>
<dbReference type="EMBL" id="BX284602">
    <property type="protein sequence ID" value="CAE48493.1"/>
    <property type="molecule type" value="Genomic_DNA"/>
</dbReference>
<accession>Q7JMK4</accession>
<sequence length="212" mass="24332">MEHFHGNRWDQLRAVKADILCPPPADPFQIFPSGWTRASELSEKGWRELLDRRRSQSPPPREPSPDVRRAIRRTPPPRVNRVAPIRLPERRPLRQLNANDARRPAQDAANRINQENMRAGNIDNGQPRRRALSPTQLPGVRAIPKDFNRFFRGLLTPGEFFAKSQTRYLGPFDEMPTEDTLPAADEYIILQRMGRLPDSGKSIFRQVGNLST</sequence>
<dbReference type="WormBase" id="C05C10.5b">
    <property type="protein sequence ID" value="CE35822"/>
    <property type="gene ID" value="WBGene00007332"/>
</dbReference>
<proteinExistence type="predicted"/>
<dbReference type="AGR" id="WB:WBGene00007332"/>
<name>Q7JMK4_CAEEL</name>
<evidence type="ECO:0000313" key="3">
    <source>
        <dbReference type="Proteomes" id="UP000001940"/>
    </source>
</evidence>